<keyword evidence="3" id="KW-1003">Cell membrane</keyword>
<feature type="transmembrane region" description="Helical" evidence="7">
    <location>
        <begin position="91"/>
        <end position="113"/>
    </location>
</feature>
<evidence type="ECO:0000256" key="6">
    <source>
        <dbReference type="ARBA" id="ARBA00023136"/>
    </source>
</evidence>
<sequence>MSTNFFDYPTIVSWIKSEGPVIIATIISLFLGYKFTVVVFSRLVHVITKTMSEGTRQKTETIFTHIFVNLSRVGFFILTAIYLLSKAGIDIGPIAAGLGIGGLALGFAAQILVRDIISGMVLLGENRFKKGDKISLPGLVEGIVEDFDLRGVTLKSEAGERHFVPFGEIRTITKIKN</sequence>
<dbReference type="SUPFAM" id="SSF50182">
    <property type="entry name" value="Sm-like ribonucleoproteins"/>
    <property type="match status" value="1"/>
</dbReference>
<dbReference type="Gene3D" id="1.10.287.1260">
    <property type="match status" value="1"/>
</dbReference>
<keyword evidence="5 7" id="KW-1133">Transmembrane helix</keyword>
<comment type="caution">
    <text evidence="10">The sequence shown here is derived from an EMBL/GenBank/DDBJ whole genome shotgun (WGS) entry which is preliminary data.</text>
</comment>
<evidence type="ECO:0000259" key="8">
    <source>
        <dbReference type="Pfam" id="PF00924"/>
    </source>
</evidence>
<evidence type="ECO:0000313" key="10">
    <source>
        <dbReference type="EMBL" id="OHA46734.1"/>
    </source>
</evidence>
<organism evidence="10 11">
    <name type="scientific">Candidatus Terrybacteria bacterium RIFCSPHIGHO2_01_FULL_43_35</name>
    <dbReference type="NCBI Taxonomy" id="1802361"/>
    <lineage>
        <taxon>Bacteria</taxon>
        <taxon>Candidatus Terryibacteriota</taxon>
    </lineage>
</organism>
<dbReference type="PANTHER" id="PTHR30460:SF0">
    <property type="entry name" value="MODERATE CONDUCTANCE MECHANOSENSITIVE CHANNEL YBIO"/>
    <property type="match status" value="1"/>
</dbReference>
<dbReference type="SUPFAM" id="SSF82861">
    <property type="entry name" value="Mechanosensitive channel protein MscS (YggB), transmembrane region"/>
    <property type="match status" value="1"/>
</dbReference>
<dbReference type="GO" id="GO:0005886">
    <property type="term" value="C:plasma membrane"/>
    <property type="evidence" value="ECO:0007669"/>
    <property type="project" value="UniProtKB-SubCell"/>
</dbReference>
<evidence type="ECO:0000256" key="1">
    <source>
        <dbReference type="ARBA" id="ARBA00004651"/>
    </source>
</evidence>
<dbReference type="Gene3D" id="2.30.30.60">
    <property type="match status" value="1"/>
</dbReference>
<comment type="similarity">
    <text evidence="2">Belongs to the MscS (TC 1.A.23) family.</text>
</comment>
<evidence type="ECO:0000256" key="3">
    <source>
        <dbReference type="ARBA" id="ARBA00022475"/>
    </source>
</evidence>
<feature type="transmembrane region" description="Helical" evidence="7">
    <location>
        <begin position="62"/>
        <end position="85"/>
    </location>
</feature>
<dbReference type="InterPro" id="IPR049142">
    <property type="entry name" value="MS_channel_1st"/>
</dbReference>
<dbReference type="Pfam" id="PF21088">
    <property type="entry name" value="MS_channel_1st"/>
    <property type="match status" value="1"/>
</dbReference>
<dbReference type="Proteomes" id="UP000178869">
    <property type="component" value="Unassembled WGS sequence"/>
</dbReference>
<protein>
    <recommendedName>
        <fullName evidence="12">Mechanosensitive ion channel protein MscS</fullName>
    </recommendedName>
</protein>
<name>A0A1G2PEG5_9BACT</name>
<evidence type="ECO:0000256" key="2">
    <source>
        <dbReference type="ARBA" id="ARBA00008017"/>
    </source>
</evidence>
<dbReference type="InterPro" id="IPR011014">
    <property type="entry name" value="MscS_channel_TM-2"/>
</dbReference>
<keyword evidence="4 7" id="KW-0812">Transmembrane</keyword>
<accession>A0A1G2PEG5</accession>
<dbReference type="PANTHER" id="PTHR30460">
    <property type="entry name" value="MODERATE CONDUCTANCE MECHANOSENSITIVE CHANNEL YBIO"/>
    <property type="match status" value="1"/>
</dbReference>
<dbReference type="AlphaFoldDB" id="A0A1G2PEG5"/>
<dbReference type="InterPro" id="IPR006685">
    <property type="entry name" value="MscS_channel_2nd"/>
</dbReference>
<dbReference type="InterPro" id="IPR010920">
    <property type="entry name" value="LSM_dom_sf"/>
</dbReference>
<evidence type="ECO:0008006" key="12">
    <source>
        <dbReference type="Google" id="ProtNLM"/>
    </source>
</evidence>
<dbReference type="InterPro" id="IPR023408">
    <property type="entry name" value="MscS_beta-dom_sf"/>
</dbReference>
<evidence type="ECO:0000256" key="4">
    <source>
        <dbReference type="ARBA" id="ARBA00022692"/>
    </source>
</evidence>
<comment type="subcellular location">
    <subcellularLocation>
        <location evidence="1">Cell membrane</location>
        <topology evidence="1">Multi-pass membrane protein</topology>
    </subcellularLocation>
</comment>
<evidence type="ECO:0000259" key="9">
    <source>
        <dbReference type="Pfam" id="PF21088"/>
    </source>
</evidence>
<dbReference type="Pfam" id="PF00924">
    <property type="entry name" value="MS_channel_2nd"/>
    <property type="match status" value="1"/>
</dbReference>
<feature type="domain" description="Mechanosensitive ion channel MscS" evidence="8">
    <location>
        <begin position="112"/>
        <end position="171"/>
    </location>
</feature>
<evidence type="ECO:0000256" key="5">
    <source>
        <dbReference type="ARBA" id="ARBA00022989"/>
    </source>
</evidence>
<reference evidence="10 11" key="1">
    <citation type="journal article" date="2016" name="Nat. Commun.">
        <title>Thousands of microbial genomes shed light on interconnected biogeochemical processes in an aquifer system.</title>
        <authorList>
            <person name="Anantharaman K."/>
            <person name="Brown C.T."/>
            <person name="Hug L.A."/>
            <person name="Sharon I."/>
            <person name="Castelle C.J."/>
            <person name="Probst A.J."/>
            <person name="Thomas B.C."/>
            <person name="Singh A."/>
            <person name="Wilkins M.J."/>
            <person name="Karaoz U."/>
            <person name="Brodie E.L."/>
            <person name="Williams K.H."/>
            <person name="Hubbard S.S."/>
            <person name="Banfield J.F."/>
        </authorList>
    </citation>
    <scope>NUCLEOTIDE SEQUENCE [LARGE SCALE GENOMIC DNA]</scope>
</reference>
<dbReference type="InterPro" id="IPR045276">
    <property type="entry name" value="YbiO_bact"/>
</dbReference>
<dbReference type="GO" id="GO:0008381">
    <property type="term" value="F:mechanosensitive monoatomic ion channel activity"/>
    <property type="evidence" value="ECO:0007669"/>
    <property type="project" value="InterPro"/>
</dbReference>
<keyword evidence="6 7" id="KW-0472">Membrane</keyword>
<dbReference type="EMBL" id="MHSR01000013">
    <property type="protein sequence ID" value="OHA46734.1"/>
    <property type="molecule type" value="Genomic_DNA"/>
</dbReference>
<evidence type="ECO:0000313" key="11">
    <source>
        <dbReference type="Proteomes" id="UP000178869"/>
    </source>
</evidence>
<evidence type="ECO:0000256" key="7">
    <source>
        <dbReference type="SAM" id="Phobius"/>
    </source>
</evidence>
<proteinExistence type="inferred from homology"/>
<feature type="transmembrane region" description="Helical" evidence="7">
    <location>
        <begin position="20"/>
        <end position="41"/>
    </location>
</feature>
<gene>
    <name evidence="10" type="ORF">A2828_02440</name>
</gene>
<feature type="domain" description="Mechanosensitive ion channel transmembrane helices 2/3" evidence="9">
    <location>
        <begin position="69"/>
        <end position="110"/>
    </location>
</feature>